<dbReference type="InterPro" id="IPR037914">
    <property type="entry name" value="SpoVT-AbrB_sf"/>
</dbReference>
<evidence type="ECO:0000313" key="1">
    <source>
        <dbReference type="EMBL" id="KKP47243.1"/>
    </source>
</evidence>
<reference evidence="1 2" key="1">
    <citation type="journal article" date="2015" name="Nature">
        <title>rRNA introns, odd ribosomes, and small enigmatic genomes across a large radiation of phyla.</title>
        <authorList>
            <person name="Brown C.T."/>
            <person name="Hug L.A."/>
            <person name="Thomas B.C."/>
            <person name="Sharon I."/>
            <person name="Castelle C.J."/>
            <person name="Singh A."/>
            <person name="Wilkins M.J."/>
            <person name="Williams K.H."/>
            <person name="Banfield J.F."/>
        </authorList>
    </citation>
    <scope>NUCLEOTIDE SEQUENCE [LARGE SCALE GENOMIC DNA]</scope>
</reference>
<accession>A0A0F9ZSK3</accession>
<sequence>MQIQTIFKAGNSDVVSIPRDLADEYGYNQGLMVQVVPTGYGDDLIIKKVKKINKSKSKITTEFKSWLKSTLDEDGEILDELA</sequence>
<dbReference type="Gene3D" id="2.10.260.10">
    <property type="match status" value="1"/>
</dbReference>
<gene>
    <name evidence="1" type="ORF">UR38_C0005G0056</name>
</gene>
<proteinExistence type="predicted"/>
<dbReference type="EMBL" id="LBOZ01000005">
    <property type="protein sequence ID" value="KKP47243.1"/>
    <property type="molecule type" value="Genomic_DNA"/>
</dbReference>
<protein>
    <recommendedName>
        <fullName evidence="3">SpoVT-AbrB domain-containing protein</fullName>
    </recommendedName>
</protein>
<name>A0A0F9ZSK3_9BACT</name>
<dbReference type="Proteomes" id="UP000033995">
    <property type="component" value="Unassembled WGS sequence"/>
</dbReference>
<comment type="caution">
    <text evidence="1">The sequence shown here is derived from an EMBL/GenBank/DDBJ whole genome shotgun (WGS) entry which is preliminary data.</text>
</comment>
<dbReference type="AlphaFoldDB" id="A0A0F9ZSK3"/>
<evidence type="ECO:0008006" key="3">
    <source>
        <dbReference type="Google" id="ProtNLM"/>
    </source>
</evidence>
<dbReference type="SUPFAM" id="SSF89447">
    <property type="entry name" value="AbrB/MazE/MraZ-like"/>
    <property type="match status" value="1"/>
</dbReference>
<organism evidence="1 2">
    <name type="scientific">Candidatus Woesebacteria bacterium GW2011_GWA2_33_28</name>
    <dbReference type="NCBI Taxonomy" id="1618561"/>
    <lineage>
        <taxon>Bacteria</taxon>
        <taxon>Candidatus Woeseibacteriota</taxon>
    </lineage>
</organism>
<evidence type="ECO:0000313" key="2">
    <source>
        <dbReference type="Proteomes" id="UP000033995"/>
    </source>
</evidence>